<reference evidence="2 3" key="1">
    <citation type="submission" date="2018-08" db="EMBL/GenBank/DDBJ databases">
        <title>Whole genome sequence analysis of Dermacoccus abyssi bacteria isolated from Deep Mariana trench Micromonospora spp reveals genes involved in the environmental adaptation and production of secondary metabolites.</title>
        <authorList>
            <person name="Abdel-Mageed W.M."/>
            <person name="Lehri B."/>
            <person name="Nouioui I."/>
            <person name="Goodfellow I."/>
            <person name="Jaspars M."/>
            <person name="Karlyshev A."/>
        </authorList>
    </citation>
    <scope>NUCLEOTIDE SEQUENCE [LARGE SCALE GENOMIC DNA]</scope>
    <source>
        <strain evidence="2 3">MT1.1</strain>
    </source>
</reference>
<feature type="domain" description="Glycosyltransferase 2-like" evidence="1">
    <location>
        <begin position="25"/>
        <end position="143"/>
    </location>
</feature>
<accession>A0A417ZAC4</accession>
<dbReference type="RefSeq" id="WP_118912470.1">
    <property type="nucleotide sequence ID" value="NZ_CBCRVH010000002.1"/>
</dbReference>
<dbReference type="Pfam" id="PF00535">
    <property type="entry name" value="Glycos_transf_2"/>
    <property type="match status" value="1"/>
</dbReference>
<sequence>MIDSHVSAGTPAGRDVEGGVARAVSVIVPTRNNERTIEATLASVVVQTEPNVTLIVVDNASNDATPEIAQRYADVYLEAGPERSAQRNRGIQAAETPWIVWLDSDMILPPRALEVALDTAEQTGAAGVALPERTIGTGFWTACRALERECYLDQPWLHNPRLLRREFMVGDGEFHLAMSGPEDADLRMKMRRAGHRIELAPIVIDHDEGHLTLRDVFDKRRYYGRSIPALEAEHDGAVSDQGRAVLGAYWSHRGDLARRPLHAAGMVAMRAMEAVGYGYGAWSARREAASGGKTP</sequence>
<proteinExistence type="predicted"/>
<dbReference type="CDD" id="cd00761">
    <property type="entry name" value="Glyco_tranf_GTA_type"/>
    <property type="match status" value="1"/>
</dbReference>
<dbReference type="Gene3D" id="3.90.550.10">
    <property type="entry name" value="Spore Coat Polysaccharide Biosynthesis Protein SpsA, Chain A"/>
    <property type="match status" value="1"/>
</dbReference>
<dbReference type="GO" id="GO:0016740">
    <property type="term" value="F:transferase activity"/>
    <property type="evidence" value="ECO:0007669"/>
    <property type="project" value="UniProtKB-KW"/>
</dbReference>
<dbReference type="EMBL" id="QWLM01000002">
    <property type="protein sequence ID" value="RHW47584.1"/>
    <property type="molecule type" value="Genomic_DNA"/>
</dbReference>
<keyword evidence="2" id="KW-0808">Transferase</keyword>
<protein>
    <submittedName>
        <fullName evidence="2">Glycosyltransferase</fullName>
    </submittedName>
</protein>
<evidence type="ECO:0000313" key="2">
    <source>
        <dbReference type="EMBL" id="RHW47584.1"/>
    </source>
</evidence>
<dbReference type="PANTHER" id="PTHR43630:SF2">
    <property type="entry name" value="GLYCOSYLTRANSFERASE"/>
    <property type="match status" value="1"/>
</dbReference>
<dbReference type="SUPFAM" id="SSF53448">
    <property type="entry name" value="Nucleotide-diphospho-sugar transferases"/>
    <property type="match status" value="1"/>
</dbReference>
<gene>
    <name evidence="2" type="ORF">D1832_02495</name>
</gene>
<dbReference type="AlphaFoldDB" id="A0A417ZAC4"/>
<organism evidence="2 3">
    <name type="scientific">Dermacoccus abyssi</name>
    <dbReference type="NCBI Taxonomy" id="322596"/>
    <lineage>
        <taxon>Bacteria</taxon>
        <taxon>Bacillati</taxon>
        <taxon>Actinomycetota</taxon>
        <taxon>Actinomycetes</taxon>
        <taxon>Micrococcales</taxon>
        <taxon>Dermacoccaceae</taxon>
        <taxon>Dermacoccus</taxon>
    </lineage>
</organism>
<dbReference type="InterPro" id="IPR001173">
    <property type="entry name" value="Glyco_trans_2-like"/>
</dbReference>
<dbReference type="PANTHER" id="PTHR43630">
    <property type="entry name" value="POLY-BETA-1,6-N-ACETYL-D-GLUCOSAMINE SYNTHASE"/>
    <property type="match status" value="1"/>
</dbReference>
<evidence type="ECO:0000313" key="3">
    <source>
        <dbReference type="Proteomes" id="UP000285376"/>
    </source>
</evidence>
<dbReference type="Proteomes" id="UP000285376">
    <property type="component" value="Unassembled WGS sequence"/>
</dbReference>
<name>A0A417ZAC4_9MICO</name>
<dbReference type="InterPro" id="IPR029044">
    <property type="entry name" value="Nucleotide-diphossugar_trans"/>
</dbReference>
<evidence type="ECO:0000259" key="1">
    <source>
        <dbReference type="Pfam" id="PF00535"/>
    </source>
</evidence>
<comment type="caution">
    <text evidence="2">The sequence shown here is derived from an EMBL/GenBank/DDBJ whole genome shotgun (WGS) entry which is preliminary data.</text>
</comment>